<sequence>MSNQNNIHVLPHDDGWQVKRAGNTRASKITQTQQEAINYGEDLAKNYKSELIIHGKDGRIRERRSYGNDPYPPRG</sequence>
<evidence type="ECO:0000313" key="2">
    <source>
        <dbReference type="Proteomes" id="UP001224359"/>
    </source>
</evidence>
<organism evidence="1 2">
    <name type="scientific">Alkalibacillus salilacus</name>
    <dbReference type="NCBI Taxonomy" id="284582"/>
    <lineage>
        <taxon>Bacteria</taxon>
        <taxon>Bacillati</taxon>
        <taxon>Bacillota</taxon>
        <taxon>Bacilli</taxon>
        <taxon>Bacillales</taxon>
        <taxon>Bacillaceae</taxon>
        <taxon>Alkalibacillus</taxon>
    </lineage>
</organism>
<dbReference type="RefSeq" id="WP_306978073.1">
    <property type="nucleotide sequence ID" value="NZ_JAUSTQ010000015.1"/>
</dbReference>
<reference evidence="1 2" key="1">
    <citation type="submission" date="2023-07" db="EMBL/GenBank/DDBJ databases">
        <title>Genomic Encyclopedia of Type Strains, Phase IV (KMG-IV): sequencing the most valuable type-strain genomes for metagenomic binning, comparative biology and taxonomic classification.</title>
        <authorList>
            <person name="Goeker M."/>
        </authorList>
    </citation>
    <scope>NUCLEOTIDE SEQUENCE [LARGE SCALE GENOMIC DNA]</scope>
    <source>
        <strain evidence="1 2">DSM 16460</strain>
    </source>
</reference>
<keyword evidence="2" id="KW-1185">Reference proteome</keyword>
<gene>
    <name evidence="1" type="ORF">J2S77_002667</name>
</gene>
<protein>
    <submittedName>
        <fullName evidence="1">Uncharacterized protein YdaT</fullName>
    </submittedName>
</protein>
<evidence type="ECO:0000313" key="1">
    <source>
        <dbReference type="EMBL" id="MDQ0160663.1"/>
    </source>
</evidence>
<name>A0ABT9VI70_9BACI</name>
<accession>A0ABT9VI70</accession>
<dbReference type="Proteomes" id="UP001224359">
    <property type="component" value="Unassembled WGS sequence"/>
</dbReference>
<comment type="caution">
    <text evidence="1">The sequence shown here is derived from an EMBL/GenBank/DDBJ whole genome shotgun (WGS) entry which is preliminary data.</text>
</comment>
<dbReference type="Pfam" id="PF09954">
    <property type="entry name" value="DUF2188"/>
    <property type="match status" value="1"/>
</dbReference>
<dbReference type="EMBL" id="JAUSTQ010000015">
    <property type="protein sequence ID" value="MDQ0160663.1"/>
    <property type="molecule type" value="Genomic_DNA"/>
</dbReference>
<proteinExistence type="predicted"/>
<dbReference type="InterPro" id="IPR018691">
    <property type="entry name" value="DUF2188"/>
</dbReference>